<gene>
    <name evidence="1" type="ORF">K4G66_18410</name>
</gene>
<protein>
    <submittedName>
        <fullName evidence="1">Uncharacterized protein</fullName>
    </submittedName>
</protein>
<organism evidence="1">
    <name type="scientific">Roseihalotalea indica</name>
    <dbReference type="NCBI Taxonomy" id="2867963"/>
    <lineage>
        <taxon>Bacteria</taxon>
        <taxon>Pseudomonadati</taxon>
        <taxon>Bacteroidota</taxon>
        <taxon>Cytophagia</taxon>
        <taxon>Cytophagales</taxon>
        <taxon>Catalimonadaceae</taxon>
        <taxon>Roseihalotalea</taxon>
    </lineage>
</organism>
<reference evidence="1" key="1">
    <citation type="journal article" date="2023" name="Comput. Struct. Biotechnol. J.">
        <title>Discovery of a novel marine Bacteroidetes with a rich repertoire of carbohydrate-active enzymes.</title>
        <authorList>
            <person name="Chen B."/>
            <person name="Liu G."/>
            <person name="Chen Q."/>
            <person name="Wang H."/>
            <person name="Liu L."/>
            <person name="Tang K."/>
        </authorList>
    </citation>
    <scope>NUCLEOTIDE SEQUENCE</scope>
    <source>
        <strain evidence="1">TK19036</strain>
    </source>
</reference>
<name>A0AA49GHT0_9BACT</name>
<dbReference type="EMBL" id="CP120682">
    <property type="protein sequence ID" value="WKN34352.1"/>
    <property type="molecule type" value="Genomic_DNA"/>
</dbReference>
<dbReference type="AlphaFoldDB" id="A0AA49GHT0"/>
<sequence length="92" mass="11056">MGEEKENLKVSEEYKKAYNQADMIYTYMPHILKGIKIPEGEKSEYAQGFKDRIRQYEMEKDAIKNFSYEQLREKYGKDLGDDKDRFKDLTKE</sequence>
<evidence type="ECO:0000313" key="1">
    <source>
        <dbReference type="EMBL" id="WKN34352.1"/>
    </source>
</evidence>
<reference evidence="1" key="2">
    <citation type="journal article" date="2024" name="Antonie Van Leeuwenhoek">
        <title>Roseihalotalea indica gen. nov., sp. nov., a halophilic Bacteroidetes from mesopelagic Southwest Indian Ocean with higher carbohydrate metabolic potential.</title>
        <authorList>
            <person name="Chen B."/>
            <person name="Zhang M."/>
            <person name="Lin D."/>
            <person name="Ye J."/>
            <person name="Tang K."/>
        </authorList>
    </citation>
    <scope>NUCLEOTIDE SEQUENCE</scope>
    <source>
        <strain evidence="1">TK19036</strain>
    </source>
</reference>
<accession>A0AA49GHT0</accession>
<proteinExistence type="predicted"/>